<evidence type="ECO:0000256" key="20">
    <source>
        <dbReference type="ARBA" id="ARBA00044342"/>
    </source>
</evidence>
<evidence type="ECO:0000256" key="22">
    <source>
        <dbReference type="RuleBase" id="RU000461"/>
    </source>
</evidence>
<evidence type="ECO:0000256" key="14">
    <source>
        <dbReference type="ARBA" id="ARBA00044040"/>
    </source>
</evidence>
<proteinExistence type="inferred from homology"/>
<dbReference type="OMA" id="WHKPYEF"/>
<dbReference type="GO" id="GO:0008289">
    <property type="term" value="F:lipid binding"/>
    <property type="evidence" value="ECO:0007669"/>
    <property type="project" value="UniProtKB-KW"/>
</dbReference>
<dbReference type="PANTHER" id="PTHR24289:SF1">
    <property type="entry name" value="STEROID 17-ALPHA-HYDROXYLASE_17,20 LYASE"/>
    <property type="match status" value="1"/>
</dbReference>
<keyword evidence="9 22" id="KW-0560">Oxidoreductase</keyword>
<keyword evidence="7" id="KW-0256">Endoplasmic reticulum</keyword>
<dbReference type="GO" id="GO:0042446">
    <property type="term" value="P:hormone biosynthetic process"/>
    <property type="evidence" value="ECO:0007669"/>
    <property type="project" value="TreeGrafter"/>
</dbReference>
<dbReference type="RefSeq" id="XP_022079740.1">
    <property type="nucleotide sequence ID" value="XM_022224048.1"/>
</dbReference>
<dbReference type="EC" id="1.14.14.16" evidence="14"/>
<evidence type="ECO:0000256" key="15">
    <source>
        <dbReference type="ARBA" id="ARBA00044116"/>
    </source>
</evidence>
<dbReference type="Gene3D" id="1.10.630.10">
    <property type="entry name" value="Cytochrome P450"/>
    <property type="match status" value="1"/>
</dbReference>
<keyword evidence="6 21" id="KW-0479">Metal-binding</keyword>
<evidence type="ECO:0000256" key="3">
    <source>
        <dbReference type="ARBA" id="ARBA00004586"/>
    </source>
</evidence>
<dbReference type="InterPro" id="IPR036396">
    <property type="entry name" value="Cyt_P450_sf"/>
</dbReference>
<keyword evidence="13" id="KW-0472">Membrane</keyword>
<evidence type="ECO:0000256" key="6">
    <source>
        <dbReference type="ARBA" id="ARBA00022723"/>
    </source>
</evidence>
<dbReference type="PRINTS" id="PR00385">
    <property type="entry name" value="P450"/>
</dbReference>
<dbReference type="PANTHER" id="PTHR24289">
    <property type="entry name" value="STEROID 17-ALPHA-HYDROXYLASE/17,20 LYASE"/>
    <property type="match status" value="1"/>
</dbReference>
<organism evidence="23 24">
    <name type="scientific">Acanthaster planci</name>
    <name type="common">Crown-of-thorns starfish</name>
    <dbReference type="NCBI Taxonomy" id="133434"/>
    <lineage>
        <taxon>Eukaryota</taxon>
        <taxon>Metazoa</taxon>
        <taxon>Echinodermata</taxon>
        <taxon>Eleutherozoa</taxon>
        <taxon>Asterozoa</taxon>
        <taxon>Asteroidea</taxon>
        <taxon>Valvatacea</taxon>
        <taxon>Valvatida</taxon>
        <taxon>Acanthasteridae</taxon>
        <taxon>Acanthaster</taxon>
    </lineage>
</organism>
<name>A0A8B7XIH9_ACAPL</name>
<evidence type="ECO:0000256" key="17">
    <source>
        <dbReference type="ARBA" id="ARBA00044265"/>
    </source>
</evidence>
<keyword evidence="11 22" id="KW-0503">Monooxygenase</keyword>
<keyword evidence="10 21" id="KW-0408">Iron</keyword>
<gene>
    <name evidence="24" type="primary">LOC110973334</name>
</gene>
<evidence type="ECO:0000256" key="11">
    <source>
        <dbReference type="ARBA" id="ARBA00023033"/>
    </source>
</evidence>
<keyword evidence="5 21" id="KW-0349">Heme</keyword>
<evidence type="ECO:0000313" key="23">
    <source>
        <dbReference type="Proteomes" id="UP000694845"/>
    </source>
</evidence>
<dbReference type="GO" id="GO:0004509">
    <property type="term" value="F:steroid 21-monooxygenase activity"/>
    <property type="evidence" value="ECO:0007669"/>
    <property type="project" value="UniProtKB-EC"/>
</dbReference>
<reference evidence="24" key="1">
    <citation type="submission" date="2025-08" db="UniProtKB">
        <authorList>
            <consortium name="RefSeq"/>
        </authorList>
    </citation>
    <scope>IDENTIFICATION</scope>
</reference>
<dbReference type="GO" id="GO:0042448">
    <property type="term" value="P:progesterone metabolic process"/>
    <property type="evidence" value="ECO:0007669"/>
    <property type="project" value="TreeGrafter"/>
</dbReference>
<dbReference type="GeneID" id="110973334"/>
<keyword evidence="12" id="KW-0446">Lipid-binding</keyword>
<evidence type="ECO:0000256" key="7">
    <source>
        <dbReference type="ARBA" id="ARBA00022824"/>
    </source>
</evidence>
<evidence type="ECO:0000256" key="12">
    <source>
        <dbReference type="ARBA" id="ARBA00023121"/>
    </source>
</evidence>
<evidence type="ECO:0000256" key="16">
    <source>
        <dbReference type="ARBA" id="ARBA00044217"/>
    </source>
</evidence>
<dbReference type="PRINTS" id="PR00463">
    <property type="entry name" value="EP450I"/>
</dbReference>
<evidence type="ECO:0000256" key="10">
    <source>
        <dbReference type="ARBA" id="ARBA00023004"/>
    </source>
</evidence>
<evidence type="ECO:0000256" key="21">
    <source>
        <dbReference type="PIRSR" id="PIRSR602401-1"/>
    </source>
</evidence>
<dbReference type="GO" id="GO:0004508">
    <property type="term" value="F:steroid 17-alpha-monooxygenase activity"/>
    <property type="evidence" value="ECO:0007669"/>
    <property type="project" value="TreeGrafter"/>
</dbReference>
<accession>A0A8B7XIH9</accession>
<evidence type="ECO:0000256" key="8">
    <source>
        <dbReference type="ARBA" id="ARBA00022848"/>
    </source>
</evidence>
<feature type="binding site" description="axial binding residue" evidence="21">
    <location>
        <position position="440"/>
    </location>
    <ligand>
        <name>heme</name>
        <dbReference type="ChEBI" id="CHEBI:30413"/>
    </ligand>
    <ligandPart>
        <name>Fe</name>
        <dbReference type="ChEBI" id="CHEBI:18248"/>
    </ligandPart>
</feature>
<evidence type="ECO:0000256" key="1">
    <source>
        <dbReference type="ARBA" id="ARBA00004184"/>
    </source>
</evidence>
<dbReference type="AlphaFoldDB" id="A0A8B7XIH9"/>
<dbReference type="GO" id="GO:0008610">
    <property type="term" value="P:lipid biosynthetic process"/>
    <property type="evidence" value="ECO:0007669"/>
    <property type="project" value="UniProtKB-ARBA"/>
</dbReference>
<evidence type="ECO:0000256" key="19">
    <source>
        <dbReference type="ARBA" id="ARBA00044304"/>
    </source>
</evidence>
<evidence type="ECO:0000256" key="2">
    <source>
        <dbReference type="ARBA" id="ARBA00004524"/>
    </source>
</evidence>
<dbReference type="InterPro" id="IPR017972">
    <property type="entry name" value="Cyt_P450_CS"/>
</dbReference>
<evidence type="ECO:0000256" key="9">
    <source>
        <dbReference type="ARBA" id="ARBA00023002"/>
    </source>
</evidence>
<comment type="cofactor">
    <cofactor evidence="21">
        <name>heme</name>
        <dbReference type="ChEBI" id="CHEBI:30413"/>
    </cofactor>
</comment>
<dbReference type="Pfam" id="PF00067">
    <property type="entry name" value="p450"/>
    <property type="match status" value="1"/>
</dbReference>
<evidence type="ECO:0000256" key="18">
    <source>
        <dbReference type="ARBA" id="ARBA00044282"/>
    </source>
</evidence>
<sequence>MILLVLLYTALAVLICLLLHFLYEEHIFKVLHLPPGPRSLPLLGNIFQINPKQLHLSLSDLARKYGATFSIKFGRERVVILNVAETVKLAYSGEAITSRPKIFSIDFFISKGFMACTDRQHFKIHTKVMKHAFRVISNTSLGTKLADEADSLIKTFEGYDGQPFDPRDDTNLASLNVLYNIAFGKRYQKGDAELQEIFDYSHDIMKGVSPVHPINLIPWLQNIPNPWMDSLQRAKDKRDHHLLTLYQQHMDTYEEGTIRDMVDALIRVARKAEKEDDCQTLELLSPEHITTNIWTIFFAGTDTVLNALLWVFLYMAAFPKVQQRIQSQIDEAIGRGRLPSLEDELTLPLLSATIYETLRYSSLSLLGVPHAAVMDTEVDGFYIPKGTQVMANFWAINHDQQVWHKPYEFDPDRFLDPEGRLRSLKEFPYFMPFSTGQRACLGKNIGKSEVFVLSACLLQRFTLEMPPETPQDLQPNIHFDLVPKPYKIIAKRRNLPGH</sequence>
<dbReference type="GO" id="GO:0005506">
    <property type="term" value="F:iron ion binding"/>
    <property type="evidence" value="ECO:0007669"/>
    <property type="project" value="InterPro"/>
</dbReference>
<dbReference type="PROSITE" id="PS00086">
    <property type="entry name" value="CYTOCHROME_P450"/>
    <property type="match status" value="1"/>
</dbReference>
<dbReference type="InterPro" id="IPR002401">
    <property type="entry name" value="Cyt_P450_E_grp-I"/>
</dbReference>
<keyword evidence="23" id="KW-1185">Reference proteome</keyword>
<comment type="subcellular location">
    <subcellularLocation>
        <location evidence="1">Endomembrane system</location>
        <topology evidence="1">Peripheral membrane protein</topology>
    </subcellularLocation>
    <subcellularLocation>
        <location evidence="3">Endoplasmic reticulum membrane</location>
    </subcellularLocation>
    <subcellularLocation>
        <location evidence="2">Microsome membrane</location>
    </subcellularLocation>
</comment>
<evidence type="ECO:0000313" key="24">
    <source>
        <dbReference type="RefSeq" id="XP_022079740.1"/>
    </source>
</evidence>
<dbReference type="GO" id="GO:0020037">
    <property type="term" value="F:heme binding"/>
    <property type="evidence" value="ECO:0007669"/>
    <property type="project" value="InterPro"/>
</dbReference>
<comment type="similarity">
    <text evidence="4 22">Belongs to the cytochrome P450 family.</text>
</comment>
<dbReference type="GO" id="GO:0005789">
    <property type="term" value="C:endoplasmic reticulum membrane"/>
    <property type="evidence" value="ECO:0007669"/>
    <property type="project" value="UniProtKB-SubCell"/>
</dbReference>
<dbReference type="FunFam" id="1.10.630.10:FF:000049">
    <property type="entry name" value="steroid 21-hydroxylase isoform X1"/>
    <property type="match status" value="1"/>
</dbReference>
<dbReference type="OrthoDB" id="1470350at2759"/>
<protein>
    <recommendedName>
        <fullName evidence="15">Steroid 21-hydroxylase</fullName>
        <ecNumber evidence="14">1.14.14.16</ecNumber>
    </recommendedName>
    <alternativeName>
        <fullName evidence="19">21-OHase</fullName>
    </alternativeName>
    <alternativeName>
        <fullName evidence="16">Cytochrome P-450c21</fullName>
    </alternativeName>
    <alternativeName>
        <fullName evidence="20">Cytochrome P450 21</fullName>
    </alternativeName>
    <alternativeName>
        <fullName evidence="18">Cytochrome P450 XXI</fullName>
    </alternativeName>
    <alternativeName>
        <fullName evidence="17">Cytochrome P450-C21</fullName>
    </alternativeName>
</protein>
<dbReference type="SUPFAM" id="SSF48264">
    <property type="entry name" value="Cytochrome P450"/>
    <property type="match status" value="1"/>
</dbReference>
<evidence type="ECO:0000256" key="5">
    <source>
        <dbReference type="ARBA" id="ARBA00022617"/>
    </source>
</evidence>
<evidence type="ECO:0000256" key="13">
    <source>
        <dbReference type="ARBA" id="ARBA00023136"/>
    </source>
</evidence>
<dbReference type="KEGG" id="aplc:110973334"/>
<evidence type="ECO:0000256" key="4">
    <source>
        <dbReference type="ARBA" id="ARBA00010617"/>
    </source>
</evidence>
<keyword evidence="8" id="KW-0492">Microsome</keyword>
<dbReference type="Proteomes" id="UP000694845">
    <property type="component" value="Unplaced"/>
</dbReference>
<dbReference type="InterPro" id="IPR001128">
    <property type="entry name" value="Cyt_P450"/>
</dbReference>